<organism evidence="1 2">
    <name type="scientific">Robinsoniella peoriensis</name>
    <dbReference type="NCBI Taxonomy" id="180332"/>
    <lineage>
        <taxon>Bacteria</taxon>
        <taxon>Bacillati</taxon>
        <taxon>Bacillota</taxon>
        <taxon>Clostridia</taxon>
        <taxon>Lachnospirales</taxon>
        <taxon>Lachnospiraceae</taxon>
        <taxon>Robinsoniella</taxon>
    </lineage>
</organism>
<proteinExistence type="predicted"/>
<dbReference type="Proteomes" id="UP000306509">
    <property type="component" value="Unassembled WGS sequence"/>
</dbReference>
<sequence>MKIISFQDIIDCNQMLREKELAFQLHIRDACGKQSFWIEPVGNDGSEIKYEDLYHVLDAFFEQRGCKISFSEDKLNFWVD</sequence>
<protein>
    <submittedName>
        <fullName evidence="1">Uncharacterized protein</fullName>
    </submittedName>
</protein>
<gene>
    <name evidence="1" type="ORF">DSM106044_05319</name>
</gene>
<evidence type="ECO:0000313" key="2">
    <source>
        <dbReference type="Proteomes" id="UP000306509"/>
    </source>
</evidence>
<dbReference type="RefSeq" id="WP_044297687.1">
    <property type="nucleotide sequence ID" value="NZ_CABMJZ010000093.1"/>
</dbReference>
<dbReference type="EMBL" id="QGQD01000107">
    <property type="protein sequence ID" value="TLC97952.1"/>
    <property type="molecule type" value="Genomic_DNA"/>
</dbReference>
<reference evidence="1 2" key="1">
    <citation type="journal article" date="2019" name="Anaerobe">
        <title>Detection of Robinsoniella peoriensis in multiple bone samples of a trauma patient.</title>
        <authorList>
            <person name="Schrottner P."/>
            <person name="Hartwich K."/>
            <person name="Bunk B."/>
            <person name="Schober I."/>
            <person name="Helbig S."/>
            <person name="Rudolph W.W."/>
            <person name="Gunzer F."/>
        </authorList>
    </citation>
    <scope>NUCLEOTIDE SEQUENCE [LARGE SCALE GENOMIC DNA]</scope>
    <source>
        <strain evidence="1 2">DSM 106044</strain>
    </source>
</reference>
<dbReference type="AlphaFoldDB" id="A0A4U8Q246"/>
<comment type="caution">
    <text evidence="1">The sequence shown here is derived from an EMBL/GenBank/DDBJ whole genome shotgun (WGS) entry which is preliminary data.</text>
</comment>
<evidence type="ECO:0000313" key="1">
    <source>
        <dbReference type="EMBL" id="TLC97952.1"/>
    </source>
</evidence>
<dbReference type="OrthoDB" id="3186597at2"/>
<name>A0A4U8Q246_9FIRM</name>
<accession>A0A4U8Q246</accession>
<keyword evidence="2" id="KW-1185">Reference proteome</keyword>
<dbReference type="STRING" id="180332.GCA_000797495_01757"/>